<dbReference type="SUPFAM" id="SSF55826">
    <property type="entry name" value="YbaK/ProRS associated domain"/>
    <property type="match status" value="1"/>
</dbReference>
<dbReference type="PANTHER" id="PTHR30411:SF0">
    <property type="entry name" value="CYS-TRNA(PRO)_CYS-TRNA(CYS) DEACYLASE YBAK"/>
    <property type="match status" value="1"/>
</dbReference>
<evidence type="ECO:0000256" key="1">
    <source>
        <dbReference type="ARBA" id="ARBA00009798"/>
    </source>
</evidence>
<evidence type="ECO:0000256" key="3">
    <source>
        <dbReference type="ARBA" id="ARBA00023239"/>
    </source>
</evidence>
<keyword evidence="3 4" id="KW-0456">Lyase</keyword>
<dbReference type="EC" id="4.2.-.-" evidence="4"/>
<keyword evidence="7" id="KW-1185">Reference proteome</keyword>
<evidence type="ECO:0000256" key="4">
    <source>
        <dbReference type="PIRNR" id="PIRNR006181"/>
    </source>
</evidence>
<dbReference type="InterPro" id="IPR036754">
    <property type="entry name" value="YbaK/aa-tRNA-synt-asso_dom_sf"/>
</dbReference>
<reference evidence="7" key="1">
    <citation type="journal article" date="2019" name="Int. J. Syst. Evol. Microbiol.">
        <title>The Global Catalogue of Microorganisms (GCM) 10K type strain sequencing project: providing services to taxonomists for standard genome sequencing and annotation.</title>
        <authorList>
            <consortium name="The Broad Institute Genomics Platform"/>
            <consortium name="The Broad Institute Genome Sequencing Center for Infectious Disease"/>
            <person name="Wu L."/>
            <person name="Ma J."/>
        </authorList>
    </citation>
    <scope>NUCLEOTIDE SEQUENCE [LARGE SCALE GENOMIC DNA]</scope>
    <source>
        <strain evidence="7">CECT 8288</strain>
    </source>
</reference>
<dbReference type="PIRSF" id="PIRSF006181">
    <property type="entry name" value="EbsC_YbaK"/>
    <property type="match status" value="1"/>
</dbReference>
<proteinExistence type="inferred from homology"/>
<dbReference type="InterPro" id="IPR007214">
    <property type="entry name" value="YbaK/aa-tRNA-synth-assoc-dom"/>
</dbReference>
<comment type="caution">
    <text evidence="6">The sequence shown here is derived from an EMBL/GenBank/DDBJ whole genome shotgun (WGS) entry which is preliminary data.</text>
</comment>
<dbReference type="NCBIfam" id="TIGR00011">
    <property type="entry name" value="YbaK_EbsC"/>
    <property type="match status" value="1"/>
</dbReference>
<dbReference type="CDD" id="cd00002">
    <property type="entry name" value="YbaK_deacylase"/>
    <property type="match status" value="1"/>
</dbReference>
<keyword evidence="2 4" id="KW-0648">Protein biosynthesis</keyword>
<dbReference type="Proteomes" id="UP001595710">
    <property type="component" value="Unassembled WGS sequence"/>
</dbReference>
<protein>
    <recommendedName>
        <fullName evidence="4">Cys-tRNA(Pro)/Cys-tRNA(Cys) deacylase</fullName>
        <ecNumber evidence="4">4.2.-.-</ecNumber>
    </recommendedName>
</protein>
<evidence type="ECO:0000256" key="2">
    <source>
        <dbReference type="ARBA" id="ARBA00022917"/>
    </source>
</evidence>
<evidence type="ECO:0000313" key="7">
    <source>
        <dbReference type="Proteomes" id="UP001595710"/>
    </source>
</evidence>
<dbReference type="EMBL" id="JBHRYN010000069">
    <property type="protein sequence ID" value="MFC3703110.1"/>
    <property type="molecule type" value="Genomic_DNA"/>
</dbReference>
<dbReference type="Gene3D" id="3.90.960.10">
    <property type="entry name" value="YbaK/aminoacyl-tRNA synthetase-associated domain"/>
    <property type="match status" value="1"/>
</dbReference>
<feature type="domain" description="YbaK/aminoacyl-tRNA synthetase-associated" evidence="5">
    <location>
        <begin position="32"/>
        <end position="147"/>
    </location>
</feature>
<gene>
    <name evidence="6" type="primary">ybaK</name>
    <name evidence="6" type="ORF">ACFOND_15885</name>
</gene>
<comment type="similarity">
    <text evidence="1 4">Belongs to the prolyl-tRNA editing family. YbaK/EbsC subfamily.</text>
</comment>
<dbReference type="InterPro" id="IPR004369">
    <property type="entry name" value="Prolyl-tRNA_editing_YbaK/EbsC"/>
</dbReference>
<dbReference type="PANTHER" id="PTHR30411">
    <property type="entry name" value="CYTOPLASMIC PROTEIN"/>
    <property type="match status" value="1"/>
</dbReference>
<name>A0ABV7WUY3_9GAMM</name>
<dbReference type="RefSeq" id="WP_290280000.1">
    <property type="nucleotide sequence ID" value="NZ_JAUFQI010000001.1"/>
</dbReference>
<accession>A0ABV7WUY3</accession>
<organism evidence="6 7">
    <name type="scientific">Reinekea marina</name>
    <dbReference type="NCBI Taxonomy" id="1310421"/>
    <lineage>
        <taxon>Bacteria</taxon>
        <taxon>Pseudomonadati</taxon>
        <taxon>Pseudomonadota</taxon>
        <taxon>Gammaproteobacteria</taxon>
        <taxon>Oceanospirillales</taxon>
        <taxon>Saccharospirillaceae</taxon>
        <taxon>Reinekea</taxon>
    </lineage>
</organism>
<sequence length="159" mass="17376">MTPAINSLKKHGIDFQVHKYEVDIHNADNYGQAVADALNVPHDHLFKTLLVSLNGDDKQLAVCIVPVSSTLNLKKAAKAHQAKSVNMAKTAFAERATGYVVGGISPFGQKNRLHFAVDESALNLDRMFVSAGKRGIQLELSPNHLLSLLNATRYELTND</sequence>
<evidence type="ECO:0000259" key="5">
    <source>
        <dbReference type="Pfam" id="PF04073"/>
    </source>
</evidence>
<evidence type="ECO:0000313" key="6">
    <source>
        <dbReference type="EMBL" id="MFC3703110.1"/>
    </source>
</evidence>
<dbReference type="Pfam" id="PF04073">
    <property type="entry name" value="tRNA_edit"/>
    <property type="match status" value="1"/>
</dbReference>